<protein>
    <submittedName>
        <fullName evidence="1">Jg20984 protein</fullName>
    </submittedName>
</protein>
<dbReference type="EMBL" id="CAKXAJ010024897">
    <property type="protein sequence ID" value="CAH2232391.1"/>
    <property type="molecule type" value="Genomic_DNA"/>
</dbReference>
<keyword evidence="2" id="KW-1185">Reference proteome</keyword>
<evidence type="ECO:0000313" key="2">
    <source>
        <dbReference type="Proteomes" id="UP000838756"/>
    </source>
</evidence>
<accession>A0A8S4R872</accession>
<dbReference type="AlphaFoldDB" id="A0A8S4R872"/>
<evidence type="ECO:0000313" key="1">
    <source>
        <dbReference type="EMBL" id="CAH2232391.1"/>
    </source>
</evidence>
<sequence length="93" mass="10821">MYYNEKKSLKFRLTNTQRKLLKTLFKPKFRLVNKENLNNHTIKPGIYAHENLWNSRFNVTLSNLRFSNSATHSSSIKLATSEGIRVSDFANST</sequence>
<name>A0A8S4R872_9NEOP</name>
<proteinExistence type="predicted"/>
<organism evidence="1 2">
    <name type="scientific">Pararge aegeria aegeria</name>
    <dbReference type="NCBI Taxonomy" id="348720"/>
    <lineage>
        <taxon>Eukaryota</taxon>
        <taxon>Metazoa</taxon>
        <taxon>Ecdysozoa</taxon>
        <taxon>Arthropoda</taxon>
        <taxon>Hexapoda</taxon>
        <taxon>Insecta</taxon>
        <taxon>Pterygota</taxon>
        <taxon>Neoptera</taxon>
        <taxon>Endopterygota</taxon>
        <taxon>Lepidoptera</taxon>
        <taxon>Glossata</taxon>
        <taxon>Ditrysia</taxon>
        <taxon>Papilionoidea</taxon>
        <taxon>Nymphalidae</taxon>
        <taxon>Satyrinae</taxon>
        <taxon>Satyrini</taxon>
        <taxon>Parargina</taxon>
        <taxon>Pararge</taxon>
    </lineage>
</organism>
<reference evidence="1" key="1">
    <citation type="submission" date="2022-03" db="EMBL/GenBank/DDBJ databases">
        <authorList>
            <person name="Lindestad O."/>
        </authorList>
    </citation>
    <scope>NUCLEOTIDE SEQUENCE</scope>
</reference>
<comment type="caution">
    <text evidence="1">The sequence shown here is derived from an EMBL/GenBank/DDBJ whole genome shotgun (WGS) entry which is preliminary data.</text>
</comment>
<gene>
    <name evidence="1" type="primary">jg20984</name>
    <name evidence="1" type="ORF">PAEG_LOCUS10659</name>
</gene>
<dbReference type="Proteomes" id="UP000838756">
    <property type="component" value="Unassembled WGS sequence"/>
</dbReference>